<accession>A0A2Z4IKD7</accession>
<dbReference type="KEGG" id="est:DN752_13180"/>
<organism evidence="3 4">
    <name type="scientific">Echinicola strongylocentroti</name>
    <dbReference type="NCBI Taxonomy" id="1795355"/>
    <lineage>
        <taxon>Bacteria</taxon>
        <taxon>Pseudomonadati</taxon>
        <taxon>Bacteroidota</taxon>
        <taxon>Cytophagia</taxon>
        <taxon>Cytophagales</taxon>
        <taxon>Cyclobacteriaceae</taxon>
        <taxon>Echinicola</taxon>
    </lineage>
</organism>
<dbReference type="EMBL" id="CP030041">
    <property type="protein sequence ID" value="AWW30998.1"/>
    <property type="molecule type" value="Genomic_DNA"/>
</dbReference>
<dbReference type="Pfam" id="PF20130">
    <property type="entry name" value="DUF6520"/>
    <property type="match status" value="1"/>
</dbReference>
<evidence type="ECO:0000313" key="3">
    <source>
        <dbReference type="EMBL" id="AWW30998.1"/>
    </source>
</evidence>
<evidence type="ECO:0000256" key="1">
    <source>
        <dbReference type="SAM" id="MobiDB-lite"/>
    </source>
</evidence>
<keyword evidence="2" id="KW-0732">Signal</keyword>
<gene>
    <name evidence="3" type="ORF">DN752_13180</name>
</gene>
<dbReference type="OrthoDB" id="828125at2"/>
<proteinExistence type="predicted"/>
<evidence type="ECO:0000313" key="4">
    <source>
        <dbReference type="Proteomes" id="UP000248688"/>
    </source>
</evidence>
<evidence type="ECO:0000256" key="2">
    <source>
        <dbReference type="SAM" id="SignalP"/>
    </source>
</evidence>
<name>A0A2Z4IKD7_9BACT</name>
<protein>
    <recommendedName>
        <fullName evidence="5">Secreted protein</fullName>
    </recommendedName>
</protein>
<feature type="chain" id="PRO_5016380275" description="Secreted protein" evidence="2">
    <location>
        <begin position="23"/>
        <end position="94"/>
    </location>
</feature>
<sequence>MKKWIKNMPLLAFVLAAASALAFNMPENERAPEYGTPDDGQTWYDVTNVDMGPAPDEYQCNASTESCLYSEKDLESPITEEEGEFVPGSALIPD</sequence>
<dbReference type="AlphaFoldDB" id="A0A2Z4IKD7"/>
<keyword evidence="4" id="KW-1185">Reference proteome</keyword>
<evidence type="ECO:0008006" key="5">
    <source>
        <dbReference type="Google" id="ProtNLM"/>
    </source>
</evidence>
<dbReference type="InterPro" id="IPR045391">
    <property type="entry name" value="DUF6520"/>
</dbReference>
<feature type="signal peptide" evidence="2">
    <location>
        <begin position="1"/>
        <end position="22"/>
    </location>
</feature>
<dbReference type="RefSeq" id="WP_112784375.1">
    <property type="nucleotide sequence ID" value="NZ_CP030041.1"/>
</dbReference>
<feature type="region of interest" description="Disordered" evidence="1">
    <location>
        <begin position="73"/>
        <end position="94"/>
    </location>
</feature>
<reference evidence="3 4" key="1">
    <citation type="submission" date="2018-06" db="EMBL/GenBank/DDBJ databases">
        <title>Echinicola strongylocentroti sp. nov., isolated from a sea urchin Strongylocentrotus intermedius.</title>
        <authorList>
            <person name="Bae S.S."/>
        </authorList>
    </citation>
    <scope>NUCLEOTIDE SEQUENCE [LARGE SCALE GENOMIC DNA]</scope>
    <source>
        <strain evidence="3 4">MEBiC08714</strain>
    </source>
</reference>
<dbReference type="Proteomes" id="UP000248688">
    <property type="component" value="Chromosome"/>
</dbReference>